<protein>
    <submittedName>
        <fullName evidence="2">HET domain protein</fullName>
    </submittedName>
</protein>
<dbReference type="InterPro" id="IPR010730">
    <property type="entry name" value="HET"/>
</dbReference>
<organism evidence="2 3">
    <name type="scientific">Penicillium cinerascens</name>
    <dbReference type="NCBI Taxonomy" id="70096"/>
    <lineage>
        <taxon>Eukaryota</taxon>
        <taxon>Fungi</taxon>
        <taxon>Dikarya</taxon>
        <taxon>Ascomycota</taxon>
        <taxon>Pezizomycotina</taxon>
        <taxon>Eurotiomycetes</taxon>
        <taxon>Eurotiomycetidae</taxon>
        <taxon>Eurotiales</taxon>
        <taxon>Aspergillaceae</taxon>
        <taxon>Penicillium</taxon>
    </lineage>
</organism>
<proteinExistence type="predicted"/>
<comment type="caution">
    <text evidence="2">The sequence shown here is derived from an EMBL/GenBank/DDBJ whole genome shotgun (WGS) entry which is preliminary data.</text>
</comment>
<dbReference type="PANTHER" id="PTHR33112:SF16">
    <property type="entry name" value="HETEROKARYON INCOMPATIBILITY DOMAIN-CONTAINING PROTEIN"/>
    <property type="match status" value="1"/>
</dbReference>
<evidence type="ECO:0000313" key="2">
    <source>
        <dbReference type="EMBL" id="KAJ5216375.1"/>
    </source>
</evidence>
<dbReference type="PANTHER" id="PTHR33112">
    <property type="entry name" value="DOMAIN PROTEIN, PUTATIVE-RELATED"/>
    <property type="match status" value="1"/>
</dbReference>
<keyword evidence="3" id="KW-1185">Reference proteome</keyword>
<accession>A0A9W9NAM8</accession>
<dbReference type="Pfam" id="PF06985">
    <property type="entry name" value="HET"/>
    <property type="match status" value="1"/>
</dbReference>
<gene>
    <name evidence="2" type="ORF">N7498_002782</name>
</gene>
<evidence type="ECO:0000313" key="3">
    <source>
        <dbReference type="Proteomes" id="UP001150904"/>
    </source>
</evidence>
<dbReference type="GeneID" id="83177145"/>
<dbReference type="RefSeq" id="XP_058312188.1">
    <property type="nucleotide sequence ID" value="XM_058449844.1"/>
</dbReference>
<feature type="domain" description="Heterokaryon incompatibility" evidence="1">
    <location>
        <begin position="173"/>
        <end position="310"/>
    </location>
</feature>
<reference evidence="2" key="1">
    <citation type="submission" date="2022-12" db="EMBL/GenBank/DDBJ databases">
        <authorList>
            <person name="Petersen C."/>
        </authorList>
    </citation>
    <scope>NUCLEOTIDE SEQUENCE</scope>
    <source>
        <strain evidence="2">IBT 15544</strain>
    </source>
</reference>
<dbReference type="AlphaFoldDB" id="A0A9W9NAM8"/>
<name>A0A9W9NAM8_9EURO</name>
<reference evidence="2" key="2">
    <citation type="journal article" date="2023" name="IMA Fungus">
        <title>Comparative genomic study of the Penicillium genus elucidates a diverse pangenome and 15 lateral gene transfer events.</title>
        <authorList>
            <person name="Petersen C."/>
            <person name="Sorensen T."/>
            <person name="Nielsen M.R."/>
            <person name="Sondergaard T.E."/>
            <person name="Sorensen J.L."/>
            <person name="Fitzpatrick D.A."/>
            <person name="Frisvad J.C."/>
            <person name="Nielsen K.L."/>
        </authorList>
    </citation>
    <scope>NUCLEOTIDE SEQUENCE</scope>
    <source>
        <strain evidence="2">IBT 15544</strain>
    </source>
</reference>
<dbReference type="EMBL" id="JAPQKR010000005">
    <property type="protein sequence ID" value="KAJ5216375.1"/>
    <property type="molecule type" value="Genomic_DNA"/>
</dbReference>
<dbReference type="OrthoDB" id="5362512at2759"/>
<evidence type="ECO:0000259" key="1">
    <source>
        <dbReference type="Pfam" id="PF06985"/>
    </source>
</evidence>
<dbReference type="Proteomes" id="UP001150904">
    <property type="component" value="Unassembled WGS sequence"/>
</dbReference>
<sequence>MPLCEDCDTWDLEMKGIFGVNLGTYSDLLVKAEKGCDSCKFFCAILQNSDRYKHQLDKLSEKVVAFCNMRLDAREPGEIGMTMSWDDLCLDMCVASDYDGPPVDGLDRLRHIPINSQDERCLSQISSWISECAEHKECRQSNSVSLPERVIEISPDQTVAPRIISSDGQNGSYVILSHHYSGESKIPNASELLENGLPVTLDVIGFPKAIADAIDITRKLGYRYLWVREICMTASTFSENSLRFVSVYAQAALMLTASAGPEASHGIFHDRKVLCSPGLGTGKDRYFRPRALRWMSNIEESPLAGRGWNTVERMLAPRIVHFTKWQMVWECASGCQFEAAKITDDQGSGPSINAYEKGAFQQYVQDALQQSSLELDTSTNDTSEKSTARLQTWTKSVNALSWGDFDSPSDKFPVIGKIAQIMSNYSMGDYLAGIWSNHIISGLTWGRMFSLLTPVPEYVAPTWSWASVNGPVAIDNVQPGSAMESLWIQKYNPVLVSHHILLSDPSNPYGRVLEGSHIVLDAACIGFKKLTDGVMGQEGAFQVRPILDSSLMFDCGCCRPRPTEVQESDSSKFNKEIEHHFCVILKVSDWSTESEGGGSCMCLIVKASEKGDSFTRVGVLTVGPNFLGKPVNPNGTFDALGWERRRMKLI</sequence>